<proteinExistence type="predicted"/>
<evidence type="ECO:0000313" key="1">
    <source>
        <dbReference type="EMBL" id="GBO09784.1"/>
    </source>
</evidence>
<name>A0A4Y2UCG8_ARAVE</name>
<dbReference type="EMBL" id="BGPR01035111">
    <property type="protein sequence ID" value="GBO09784.1"/>
    <property type="molecule type" value="Genomic_DNA"/>
</dbReference>
<gene>
    <name evidence="1" type="ORF">AVEN_239014_1</name>
</gene>
<keyword evidence="2" id="KW-1185">Reference proteome</keyword>
<comment type="caution">
    <text evidence="1">The sequence shown here is derived from an EMBL/GenBank/DDBJ whole genome shotgun (WGS) entry which is preliminary data.</text>
</comment>
<reference evidence="1 2" key="1">
    <citation type="journal article" date="2019" name="Sci. Rep.">
        <title>Orb-weaving spider Araneus ventricosus genome elucidates the spidroin gene catalogue.</title>
        <authorList>
            <person name="Kono N."/>
            <person name="Nakamura H."/>
            <person name="Ohtoshi R."/>
            <person name="Moran D.A.P."/>
            <person name="Shinohara A."/>
            <person name="Yoshida Y."/>
            <person name="Fujiwara M."/>
            <person name="Mori M."/>
            <person name="Tomita M."/>
            <person name="Arakawa K."/>
        </authorList>
    </citation>
    <scope>NUCLEOTIDE SEQUENCE [LARGE SCALE GENOMIC DNA]</scope>
</reference>
<dbReference type="Proteomes" id="UP000499080">
    <property type="component" value="Unassembled WGS sequence"/>
</dbReference>
<evidence type="ECO:0000313" key="2">
    <source>
        <dbReference type="Proteomes" id="UP000499080"/>
    </source>
</evidence>
<organism evidence="1 2">
    <name type="scientific">Araneus ventricosus</name>
    <name type="common">Orbweaver spider</name>
    <name type="synonym">Epeira ventricosa</name>
    <dbReference type="NCBI Taxonomy" id="182803"/>
    <lineage>
        <taxon>Eukaryota</taxon>
        <taxon>Metazoa</taxon>
        <taxon>Ecdysozoa</taxon>
        <taxon>Arthropoda</taxon>
        <taxon>Chelicerata</taxon>
        <taxon>Arachnida</taxon>
        <taxon>Araneae</taxon>
        <taxon>Araneomorphae</taxon>
        <taxon>Entelegynae</taxon>
        <taxon>Araneoidea</taxon>
        <taxon>Araneidae</taxon>
        <taxon>Araneus</taxon>
    </lineage>
</organism>
<protein>
    <submittedName>
        <fullName evidence="1">Uncharacterized protein</fullName>
    </submittedName>
</protein>
<sequence length="94" mass="10712">MCYSQDGRLSYFGEDSPSLEKVLSGLEKCPPFRYLKTLCKFPYSIHDDSIRCEVSVLTQPFSILSVCKFVCYAITTKRVVRFSSNLAEMCFDAT</sequence>
<dbReference type="AlphaFoldDB" id="A0A4Y2UCG8"/>
<accession>A0A4Y2UCG8</accession>